<evidence type="ECO:0000256" key="1">
    <source>
        <dbReference type="SAM" id="Phobius"/>
    </source>
</evidence>
<organism evidence="2 3">
    <name type="scientific">Marinisporobacter balticus</name>
    <dbReference type="NCBI Taxonomy" id="2018667"/>
    <lineage>
        <taxon>Bacteria</taxon>
        <taxon>Bacillati</taxon>
        <taxon>Bacillota</taxon>
        <taxon>Clostridia</taxon>
        <taxon>Peptostreptococcales</taxon>
        <taxon>Thermotaleaceae</taxon>
        <taxon>Marinisporobacter</taxon>
    </lineage>
</organism>
<keyword evidence="1" id="KW-0472">Membrane</keyword>
<name>A0A4R2L2X9_9FIRM</name>
<keyword evidence="3" id="KW-1185">Reference proteome</keyword>
<reference evidence="2 3" key="1">
    <citation type="submission" date="2019-03" db="EMBL/GenBank/DDBJ databases">
        <title>Genomic Encyclopedia of Type Strains, Phase IV (KMG-IV): sequencing the most valuable type-strain genomes for metagenomic binning, comparative biology and taxonomic classification.</title>
        <authorList>
            <person name="Goeker M."/>
        </authorList>
    </citation>
    <scope>NUCLEOTIDE SEQUENCE [LARGE SCALE GENOMIC DNA]</scope>
    <source>
        <strain evidence="2 3">DSM 102940</strain>
    </source>
</reference>
<accession>A0A4R2L2X9</accession>
<evidence type="ECO:0000313" key="3">
    <source>
        <dbReference type="Proteomes" id="UP000294919"/>
    </source>
</evidence>
<gene>
    <name evidence="2" type="ORF">EV214_10775</name>
</gene>
<dbReference type="EMBL" id="SLWV01000007">
    <property type="protein sequence ID" value="TCO76918.1"/>
    <property type="molecule type" value="Genomic_DNA"/>
</dbReference>
<evidence type="ECO:0000313" key="2">
    <source>
        <dbReference type="EMBL" id="TCO76918.1"/>
    </source>
</evidence>
<feature type="transmembrane region" description="Helical" evidence="1">
    <location>
        <begin position="7"/>
        <end position="28"/>
    </location>
</feature>
<protein>
    <submittedName>
        <fullName evidence="2">Uncharacterized protein</fullName>
    </submittedName>
</protein>
<dbReference type="Proteomes" id="UP000294919">
    <property type="component" value="Unassembled WGS sequence"/>
</dbReference>
<comment type="caution">
    <text evidence="2">The sequence shown here is derived from an EMBL/GenBank/DDBJ whole genome shotgun (WGS) entry which is preliminary data.</text>
</comment>
<keyword evidence="1" id="KW-0812">Transmembrane</keyword>
<dbReference type="AlphaFoldDB" id="A0A4R2L2X9"/>
<keyword evidence="1" id="KW-1133">Transmembrane helix</keyword>
<proteinExistence type="predicted"/>
<feature type="transmembrane region" description="Helical" evidence="1">
    <location>
        <begin position="34"/>
        <end position="51"/>
    </location>
</feature>
<sequence length="63" mass="7397">MQIKKDIKDVIITVSILALVIYFVKIHILPLRPTVIIFSTSFILHLFVYILKKTKKKIDFPKN</sequence>